<dbReference type="EMBL" id="CP017630">
    <property type="protein sequence ID" value="AOW31105.1"/>
    <property type="molecule type" value="Genomic_DNA"/>
</dbReference>
<dbReference type="PANTHER" id="PTHR34365:SF7">
    <property type="entry name" value="GLYCINE-RICH DOMAIN-CONTAINING PROTEIN 1"/>
    <property type="match status" value="1"/>
</dbReference>
<dbReference type="STRING" id="237561.A0A1D8PSI9"/>
<sequence length="648" mass="74461">MASGERNLQSFGYSPNNVDNSATHKFHNILEQSDFSKYYSFQYILSEKNLLDSVNTSIIPQNLPNEFEIIAHLKLIKVLGILKVKVLAGVASYASASRWKQYVTNAVRRFMVFLVSLKKFMDIDLGYSLKSSYNQTHEQSHFQFASMMTQLMPPLDVIMVWYSFLSHPKSFYTVLTGCDMEEFANLPLPLHLINQFIDNTTFEFNVPHEYKHNYLQIIACTTIDTLDSQYDVDRFGFEAKCVTITCPNCKHVISEPIKLQNEMETGFFDKKFATKNIYFGEQSLCYCSKIEVLTHDELRKLQLFADASKEKSPLTYLHNSPPKLPEDLEKTSESFQKLFIQIWRSIQAKNLNDIILILEQKCITELLPQAFLLNTYRDLDLISMTVPGDIQIGKNLVELVLKQESFGIKINNLNWLYSSNISNIVSEATSRYSNFFAIVTDPKLSQNLKSTLDIDLVWHTHQLCAFGYFHDCLNSPSHCIIDQRDKISNRLMDGSETFTENLYRALYGQEYFICYCHNCSSVRYGVSNHVFDSTINANLCLENKILGIDLNMVYTSPQSNSIVGITPQSQQYPCICHNTNDFLTNSVTEETLDGEFMENDQKIVSSNDFPNENIDSLIYSNIPEMNNAFLYGPSECSNNEFLRSWCMI</sequence>
<dbReference type="InterPro" id="IPR009836">
    <property type="entry name" value="GRDP-like"/>
</dbReference>
<organism evidence="2 3">
    <name type="scientific">Candida albicans (strain SC5314 / ATCC MYA-2876)</name>
    <name type="common">Yeast</name>
    <dbReference type="NCBI Taxonomy" id="237561"/>
    <lineage>
        <taxon>Eukaryota</taxon>
        <taxon>Fungi</taxon>
        <taxon>Dikarya</taxon>
        <taxon>Ascomycota</taxon>
        <taxon>Saccharomycotina</taxon>
        <taxon>Pichiomycetes</taxon>
        <taxon>Debaryomycetaceae</taxon>
        <taxon>Candida/Lodderomyces clade</taxon>
        <taxon>Candida</taxon>
    </lineage>
</organism>
<evidence type="ECO:0000313" key="2">
    <source>
        <dbReference type="EMBL" id="AOW31105.1"/>
    </source>
</evidence>
<dbReference type="InParanoid" id="A0A1D8PSI9"/>
<dbReference type="VEuPathDB" id="FungiDB:CR_03670W_A"/>
<evidence type="ECO:0000313" key="3">
    <source>
        <dbReference type="Proteomes" id="UP000000559"/>
    </source>
</evidence>
<dbReference type="CGD" id="CAL0000197038">
    <property type="gene designation" value="orf19.11844"/>
</dbReference>
<proteinExistence type="predicted"/>
<dbReference type="KEGG" id="cal:CAALFM_CR03670WA"/>
<accession>A0A1D8PSI9</accession>
<dbReference type="AlphaFoldDB" id="A0A1D8PSI9"/>
<dbReference type="GeneID" id="3643220"/>
<gene>
    <name evidence="2" type="ordered locus">CAALFM_CR03670WA</name>
    <name evidence="1" type="ordered locus">orf19.11844</name>
</gene>
<protein>
    <submittedName>
        <fullName evidence="2">Uncharacterized protein</fullName>
    </submittedName>
</protein>
<reference evidence="2 3" key="3">
    <citation type="journal article" date="2013" name="Genome Biol.">
        <title>Assembly of a phased diploid Candida albicans genome facilitates allele-specific measurements and provides a simple model for repeat and indel structure.</title>
        <authorList>
            <person name="Muzzey D."/>
            <person name="Schwartz K."/>
            <person name="Weissman J.S."/>
            <person name="Sherlock G."/>
        </authorList>
    </citation>
    <scope>NUCLEOTIDE SEQUENCE [LARGE SCALE GENOMIC DNA]</scope>
    <source>
        <strain evidence="3">SC5314 / ATCC MYA-2876</strain>
    </source>
</reference>
<dbReference type="RefSeq" id="XP_715142.2">
    <property type="nucleotide sequence ID" value="XM_710049.2"/>
</dbReference>
<dbReference type="Proteomes" id="UP000000559">
    <property type="component" value="Chromosome R"/>
</dbReference>
<reference evidence="2 3" key="1">
    <citation type="journal article" date="2004" name="Proc. Natl. Acad. Sci. U.S.A.">
        <title>The diploid genome sequence of Candida albicans.</title>
        <authorList>
            <person name="Jones T."/>
            <person name="Federspiel N.A."/>
            <person name="Chibana H."/>
            <person name="Dungan J."/>
            <person name="Kalman S."/>
            <person name="Magee B.B."/>
            <person name="Newport G."/>
            <person name="Thorstenson Y.R."/>
            <person name="Agabian N."/>
            <person name="Magee P.T."/>
            <person name="Davis R.W."/>
            <person name="Scherer S."/>
        </authorList>
    </citation>
    <scope>NUCLEOTIDE SEQUENCE [LARGE SCALE GENOMIC DNA]</scope>
    <source>
        <strain evidence="3">SC5314 / ATCC MYA-2876</strain>
    </source>
</reference>
<evidence type="ECO:0000313" key="1">
    <source>
        <dbReference type="CGD" id="CAL0000197038"/>
    </source>
</evidence>
<dbReference type="eggNOG" id="ENOG502RYJ5">
    <property type="taxonomic scope" value="Eukaryota"/>
</dbReference>
<name>A0A1D8PSI9_CANAL</name>
<keyword evidence="3" id="KW-1185">Reference proteome</keyword>
<reference evidence="2 3" key="2">
    <citation type="journal article" date="2007" name="Genome Biol.">
        <title>Assembly of the Candida albicans genome into sixteen supercontigs aligned on the eight chromosomes.</title>
        <authorList>
            <person name="van het Hoog M."/>
            <person name="Rast T.J."/>
            <person name="Martchenko M."/>
            <person name="Grindle S."/>
            <person name="Dignard D."/>
            <person name="Hogues H."/>
            <person name="Cuomo C."/>
            <person name="Berriman M."/>
            <person name="Scherer S."/>
            <person name="Magee B.B."/>
            <person name="Whiteway M."/>
            <person name="Chibana H."/>
            <person name="Nantel A."/>
            <person name="Magee P.T."/>
        </authorList>
    </citation>
    <scope>GENOME REANNOTATION</scope>
    <source>
        <strain evidence="3">SC5314 / ATCC MYA-2876</strain>
    </source>
</reference>
<dbReference type="OrthoDB" id="2684236at2759"/>
<dbReference type="PANTHER" id="PTHR34365">
    <property type="entry name" value="ENOLASE (DUF1399)"/>
    <property type="match status" value="1"/>
</dbReference>
<dbReference type="Pfam" id="PF07173">
    <property type="entry name" value="GRDP-like"/>
    <property type="match status" value="1"/>
</dbReference>